<dbReference type="SUPFAM" id="SSF51126">
    <property type="entry name" value="Pectin lyase-like"/>
    <property type="match status" value="1"/>
</dbReference>
<keyword evidence="2 4" id="KW-0378">Hydrolase</keyword>
<dbReference type="InterPro" id="IPR006626">
    <property type="entry name" value="PbH1"/>
</dbReference>
<dbReference type="InterPro" id="IPR051801">
    <property type="entry name" value="GH28_Enzymes"/>
</dbReference>
<comment type="similarity">
    <text evidence="1 4">Belongs to the glycosyl hydrolase 28 family.</text>
</comment>
<keyword evidence="5" id="KW-0732">Signal</keyword>
<evidence type="ECO:0000256" key="2">
    <source>
        <dbReference type="ARBA" id="ARBA00022801"/>
    </source>
</evidence>
<dbReference type="Gene3D" id="2.160.20.10">
    <property type="entry name" value="Single-stranded right-handed beta-helix, Pectin lyase-like"/>
    <property type="match status" value="1"/>
</dbReference>
<dbReference type="InterPro" id="IPR000743">
    <property type="entry name" value="Glyco_hydro_28"/>
</dbReference>
<accession>A0ABX2AXS1</accession>
<evidence type="ECO:0000256" key="1">
    <source>
        <dbReference type="ARBA" id="ARBA00008834"/>
    </source>
</evidence>
<dbReference type="SMART" id="SM00710">
    <property type="entry name" value="PbH1"/>
    <property type="match status" value="6"/>
</dbReference>
<evidence type="ECO:0000313" key="7">
    <source>
        <dbReference type="Proteomes" id="UP001193734"/>
    </source>
</evidence>
<comment type="caution">
    <text evidence="6">The sequence shown here is derived from an EMBL/GenBank/DDBJ whole genome shotgun (WGS) entry which is preliminary data.</text>
</comment>
<dbReference type="InterPro" id="IPR012334">
    <property type="entry name" value="Pectin_lyas_fold"/>
</dbReference>
<keyword evidence="3 4" id="KW-0326">Glycosidase</keyword>
<dbReference type="InterPro" id="IPR011050">
    <property type="entry name" value="Pectin_lyase_fold/virulence"/>
</dbReference>
<dbReference type="GeneID" id="82158371"/>
<feature type="chain" id="PRO_5047269078" evidence="5">
    <location>
        <begin position="26"/>
        <end position="526"/>
    </location>
</feature>
<keyword evidence="7" id="KW-1185">Reference proteome</keyword>
<gene>
    <name evidence="6" type="ORF">HPS55_11400</name>
</gene>
<evidence type="ECO:0000256" key="3">
    <source>
        <dbReference type="ARBA" id="ARBA00023295"/>
    </source>
</evidence>
<dbReference type="Proteomes" id="UP001193734">
    <property type="component" value="Unassembled WGS sequence"/>
</dbReference>
<dbReference type="PANTHER" id="PTHR31339">
    <property type="entry name" value="PECTIN LYASE-RELATED"/>
    <property type="match status" value="1"/>
</dbReference>
<dbReference type="PANTHER" id="PTHR31339:SF9">
    <property type="entry name" value="PLASMIN AND FIBRONECTIN-BINDING PROTEIN A"/>
    <property type="match status" value="1"/>
</dbReference>
<dbReference type="Pfam" id="PF00295">
    <property type="entry name" value="Glyco_hydro_28"/>
    <property type="match status" value="1"/>
</dbReference>
<dbReference type="EMBL" id="JABKKE010000020">
    <property type="protein sequence ID" value="NPE14916.1"/>
    <property type="molecule type" value="Genomic_DNA"/>
</dbReference>
<organism evidence="6 7">
    <name type="scientific">Xylanibacter rodentium</name>
    <dbReference type="NCBI Taxonomy" id="2736289"/>
    <lineage>
        <taxon>Bacteria</taxon>
        <taxon>Pseudomonadati</taxon>
        <taxon>Bacteroidota</taxon>
        <taxon>Bacteroidia</taxon>
        <taxon>Bacteroidales</taxon>
        <taxon>Prevotellaceae</taxon>
        <taxon>Xylanibacter</taxon>
    </lineage>
</organism>
<evidence type="ECO:0000256" key="4">
    <source>
        <dbReference type="RuleBase" id="RU361169"/>
    </source>
</evidence>
<sequence length="526" mass="57993">MNIRDICIAALMTTAIATANGNAMAGNIKTYRSGPVNITVEEPEIPALSVSITDFGAKGDGLTLCTDAFAKAIASLSERGGGTLRVPHGVWLTGPIVMKSHIRLQLDDMAVIKFDPRLSLYKSLGELFGSNEETGNGGSEHRQSPLCAYGATDIEICGHGIIDGAGEHWRPFKRNNATTHEWRDRTSREGVMNAKEDRWYPMTPDEQEYARQRVGEETGQWKEYKDMVRPELLHFIRCSRIRLDGVTFQNSPMWNLRPELCDNITIKGCTVRNDHNAANGDGIDLESCRNVYLSRCVFDVGDDGICLKSGRDEAGRRRGVPTRDVIIDSCVVYHAHGGFVVGSEMSGGVRRVSVSDCLFMGTDNGLRFKSNRDRGGIVDSIFARNIYMERIKNEGILFDMYYFKPSEGRAFLKDMHNYKVSDVPTVDETTPTFCNIFIENITCAGADRAIYMDGLPERPIDGITISGFHATATNPSLISEGTNITLSGITITDKATGGSLYLHNTKGVDVSNDGGRTKIERFGSRK</sequence>
<name>A0ABX2AXS1_9BACT</name>
<evidence type="ECO:0000256" key="5">
    <source>
        <dbReference type="SAM" id="SignalP"/>
    </source>
</evidence>
<dbReference type="GO" id="GO:0016787">
    <property type="term" value="F:hydrolase activity"/>
    <property type="evidence" value="ECO:0007669"/>
    <property type="project" value="UniProtKB-KW"/>
</dbReference>
<proteinExistence type="inferred from homology"/>
<dbReference type="RefSeq" id="WP_172174876.1">
    <property type="nucleotide sequence ID" value="NZ_CASGIA010000020.1"/>
</dbReference>
<evidence type="ECO:0000313" key="6">
    <source>
        <dbReference type="EMBL" id="NPE14916.1"/>
    </source>
</evidence>
<feature type="signal peptide" evidence="5">
    <location>
        <begin position="1"/>
        <end position="25"/>
    </location>
</feature>
<reference evidence="6 7" key="1">
    <citation type="submission" date="2020-05" db="EMBL/GenBank/DDBJ databases">
        <title>Distinct polysaccharide utilization as determinants for interspecies competition between intestinal Prevotella spp.</title>
        <authorList>
            <person name="Galvez E.J.C."/>
            <person name="Iljazovic A."/>
            <person name="Strowig T."/>
        </authorList>
    </citation>
    <scope>NUCLEOTIDE SEQUENCE [LARGE SCALE GENOMIC DNA]</scope>
    <source>
        <strain evidence="6 7">PROD</strain>
    </source>
</reference>
<protein>
    <submittedName>
        <fullName evidence="6">Glycoside hydrolase family 28 protein</fullName>
    </submittedName>
</protein>